<evidence type="ECO:0000313" key="6">
    <source>
        <dbReference type="EMBL" id="RAL03245.1"/>
    </source>
</evidence>
<evidence type="ECO:0000256" key="2">
    <source>
        <dbReference type="PROSITE-ProRule" id="PRU00168"/>
    </source>
</evidence>
<dbReference type="PANTHER" id="PTHR23113:SF368">
    <property type="entry name" value="CELL DIVISION CONTROL PROTEIN 25"/>
    <property type="match status" value="1"/>
</dbReference>
<feature type="region of interest" description="Disordered" evidence="3">
    <location>
        <begin position="252"/>
        <end position="276"/>
    </location>
</feature>
<evidence type="ECO:0000259" key="5">
    <source>
        <dbReference type="PROSITE" id="PS50212"/>
    </source>
</evidence>
<dbReference type="GO" id="GO:0005886">
    <property type="term" value="C:plasma membrane"/>
    <property type="evidence" value="ECO:0007669"/>
    <property type="project" value="TreeGrafter"/>
</dbReference>
<dbReference type="InterPro" id="IPR036964">
    <property type="entry name" value="RASGEF_cat_dom_sf"/>
</dbReference>
<evidence type="ECO:0000313" key="7">
    <source>
        <dbReference type="Proteomes" id="UP000249402"/>
    </source>
</evidence>
<dbReference type="GO" id="GO:0007265">
    <property type="term" value="P:Ras protein signal transduction"/>
    <property type="evidence" value="ECO:0007669"/>
    <property type="project" value="TreeGrafter"/>
</dbReference>
<dbReference type="GO" id="GO:0005085">
    <property type="term" value="F:guanyl-nucleotide exchange factor activity"/>
    <property type="evidence" value="ECO:0007669"/>
    <property type="project" value="UniProtKB-KW"/>
</dbReference>
<dbReference type="SMART" id="SM00229">
    <property type="entry name" value="RasGEFN"/>
    <property type="match status" value="1"/>
</dbReference>
<accession>A0A395H7X2</accession>
<dbReference type="InterPro" id="IPR001895">
    <property type="entry name" value="RASGEF_cat_dom"/>
</dbReference>
<dbReference type="OrthoDB" id="546434at2759"/>
<feature type="non-terminal residue" evidence="6">
    <location>
        <position position="514"/>
    </location>
</feature>
<dbReference type="AlphaFoldDB" id="A0A395H7X2"/>
<dbReference type="STRING" id="1448316.A0A395H7X2"/>
<protein>
    <submittedName>
        <fullName evidence="6">Ras GEF</fullName>
    </submittedName>
</protein>
<name>A0A395H7X2_9EURO</name>
<dbReference type="CDD" id="cd06224">
    <property type="entry name" value="REM"/>
    <property type="match status" value="1"/>
</dbReference>
<dbReference type="InterPro" id="IPR008937">
    <property type="entry name" value="Ras-like_GEF"/>
</dbReference>
<dbReference type="PANTHER" id="PTHR23113">
    <property type="entry name" value="GUANINE NUCLEOTIDE EXCHANGE FACTOR"/>
    <property type="match status" value="1"/>
</dbReference>
<dbReference type="VEuPathDB" id="FungiDB:BO80DRAFT_462960"/>
<dbReference type="SMART" id="SM00147">
    <property type="entry name" value="RasGEF"/>
    <property type="match status" value="1"/>
</dbReference>
<dbReference type="EMBL" id="KZ824428">
    <property type="protein sequence ID" value="RAL03245.1"/>
    <property type="molecule type" value="Genomic_DNA"/>
</dbReference>
<feature type="region of interest" description="Disordered" evidence="3">
    <location>
        <begin position="1"/>
        <end position="27"/>
    </location>
</feature>
<dbReference type="RefSeq" id="XP_025577572.1">
    <property type="nucleotide sequence ID" value="XM_025722553.1"/>
</dbReference>
<dbReference type="GeneID" id="37227418"/>
<feature type="domain" description="Ras-GEF" evidence="4">
    <location>
        <begin position="217"/>
        <end position="496"/>
    </location>
</feature>
<dbReference type="SUPFAM" id="SSF48366">
    <property type="entry name" value="Ras GEF"/>
    <property type="match status" value="1"/>
</dbReference>
<evidence type="ECO:0000256" key="3">
    <source>
        <dbReference type="SAM" id="MobiDB-lite"/>
    </source>
</evidence>
<feature type="domain" description="N-terminal Ras-GEF" evidence="5">
    <location>
        <begin position="49"/>
        <end position="187"/>
    </location>
</feature>
<gene>
    <name evidence="6" type="ORF">BO80DRAFT_462960</name>
</gene>
<organism evidence="6 7">
    <name type="scientific">Aspergillus ibericus CBS 121593</name>
    <dbReference type="NCBI Taxonomy" id="1448316"/>
    <lineage>
        <taxon>Eukaryota</taxon>
        <taxon>Fungi</taxon>
        <taxon>Dikarya</taxon>
        <taxon>Ascomycota</taxon>
        <taxon>Pezizomycotina</taxon>
        <taxon>Eurotiomycetes</taxon>
        <taxon>Eurotiomycetidae</taxon>
        <taxon>Eurotiales</taxon>
        <taxon>Aspergillaceae</taxon>
        <taxon>Aspergillus</taxon>
        <taxon>Aspergillus subgen. Circumdati</taxon>
    </lineage>
</organism>
<dbReference type="InterPro" id="IPR023578">
    <property type="entry name" value="Ras_GEF_dom_sf"/>
</dbReference>
<dbReference type="Gene3D" id="1.20.870.10">
    <property type="entry name" value="Son of sevenless (SoS) protein Chain: S domain 1"/>
    <property type="match status" value="1"/>
</dbReference>
<feature type="region of interest" description="Disordered" evidence="3">
    <location>
        <begin position="407"/>
        <end position="440"/>
    </location>
</feature>
<dbReference type="Pfam" id="PF00617">
    <property type="entry name" value="RasGEF"/>
    <property type="match status" value="1"/>
</dbReference>
<feature type="compositionally biased region" description="Low complexity" evidence="3">
    <location>
        <begin position="255"/>
        <end position="270"/>
    </location>
</feature>
<dbReference type="InterPro" id="IPR000651">
    <property type="entry name" value="Ras-like_Gua-exchang_fac_N"/>
</dbReference>
<dbReference type="PROSITE" id="PS50212">
    <property type="entry name" value="RASGEF_NTER"/>
    <property type="match status" value="1"/>
</dbReference>
<sequence>MSQSHSQHTRKRSTMPINTTPTTPPSLFLDHENEVMYHTTTTTNATNTSTSNIKHATLPTLTTHLTHPSLSSSSLDPLFTETFLLTYPTFTTAHELSDLLIQHLHLTPPPTLSGGELHRWTEQIQTPIRVRTINVLILWIEKYWMEEGECSLDLLRYIHTELRGLVEYVPTATTLLTIIEERIKGTGPGRLSTPPTTATISTSTSKNRKKIKLLDLDEMEFARQLTLLESGLYAGIRPGECLDKAWQRKSAARRGSTATGSSANTSTNTSTDRDESGIKAIINHSNHLSRWIVEMILGQKEMRKRVAVVKFFIGVADKCKILQNYATTTTIISALGTTPIYRLQRTWSHLPPRYRTLLADMQSLMSSERNFAKYRDTLRGASLPCIPFLGVYLTDLTFLTDGMPDFAPMGPTPNHNHNHTPDSVPDPLPPPAPAEQTTSTQTKLINFHKRSKLANVIREIRRFQHTHYTFVPVGEVQELIVRGVQSVKRSIVKEGGEDGDGDGERMYEWSLKVE</sequence>
<proteinExistence type="predicted"/>
<dbReference type="CDD" id="cd00155">
    <property type="entry name" value="RasGEF"/>
    <property type="match status" value="1"/>
</dbReference>
<dbReference type="Gene3D" id="1.10.840.10">
    <property type="entry name" value="Ras guanine-nucleotide exchange factors catalytic domain"/>
    <property type="match status" value="1"/>
</dbReference>
<keyword evidence="1 2" id="KW-0344">Guanine-nucleotide releasing factor</keyword>
<evidence type="ECO:0000259" key="4">
    <source>
        <dbReference type="PROSITE" id="PS50009"/>
    </source>
</evidence>
<feature type="compositionally biased region" description="Pro residues" evidence="3">
    <location>
        <begin position="424"/>
        <end position="433"/>
    </location>
</feature>
<dbReference type="Pfam" id="PF00618">
    <property type="entry name" value="RasGEF_N"/>
    <property type="match status" value="1"/>
</dbReference>
<dbReference type="Proteomes" id="UP000249402">
    <property type="component" value="Unassembled WGS sequence"/>
</dbReference>
<reference evidence="6 7" key="1">
    <citation type="submission" date="2018-02" db="EMBL/GenBank/DDBJ databases">
        <title>The genomes of Aspergillus section Nigri reveals drivers in fungal speciation.</title>
        <authorList>
            <consortium name="DOE Joint Genome Institute"/>
            <person name="Vesth T.C."/>
            <person name="Nybo J."/>
            <person name="Theobald S."/>
            <person name="Brandl J."/>
            <person name="Frisvad J.C."/>
            <person name="Nielsen K.F."/>
            <person name="Lyhne E.K."/>
            <person name="Kogle M.E."/>
            <person name="Kuo A."/>
            <person name="Riley R."/>
            <person name="Clum A."/>
            <person name="Nolan M."/>
            <person name="Lipzen A."/>
            <person name="Salamov A."/>
            <person name="Henrissat B."/>
            <person name="Wiebenga A."/>
            <person name="De vries R.P."/>
            <person name="Grigoriev I.V."/>
            <person name="Mortensen U.H."/>
            <person name="Andersen M.R."/>
            <person name="Baker S.E."/>
        </authorList>
    </citation>
    <scope>NUCLEOTIDE SEQUENCE [LARGE SCALE GENOMIC DNA]</scope>
    <source>
        <strain evidence="6 7">CBS 121593</strain>
    </source>
</reference>
<keyword evidence="7" id="KW-1185">Reference proteome</keyword>
<evidence type="ECO:0000256" key="1">
    <source>
        <dbReference type="ARBA" id="ARBA00022658"/>
    </source>
</evidence>
<dbReference type="PROSITE" id="PS50009">
    <property type="entry name" value="RASGEF_CAT"/>
    <property type="match status" value="1"/>
</dbReference>